<accession>V6LFB9</accession>
<evidence type="ECO:0000313" key="3">
    <source>
        <dbReference type="Proteomes" id="UP000018208"/>
    </source>
</evidence>
<dbReference type="EMBL" id="AUWU02000006">
    <property type="protein sequence ID" value="KAH0571793.1"/>
    <property type="molecule type" value="Genomic_DNA"/>
</dbReference>
<sequence length="113" mass="13294">MLAEKFRAAKQECARLQQIVDKQSVQIAMIKANYSKHKDGKLAGSFHYPIGDEDDFGDEYDENSQNQYVLQEQNYPQPFEFVELSTRYYIDRSWNTIFQYGDTSLIQYSTVEK</sequence>
<organism evidence="1">
    <name type="scientific">Spironucleus salmonicida</name>
    <dbReference type="NCBI Taxonomy" id="348837"/>
    <lineage>
        <taxon>Eukaryota</taxon>
        <taxon>Metamonada</taxon>
        <taxon>Diplomonadida</taxon>
        <taxon>Hexamitidae</taxon>
        <taxon>Hexamitinae</taxon>
        <taxon>Spironucleus</taxon>
    </lineage>
</organism>
<protein>
    <submittedName>
        <fullName evidence="1">Uncharacterized protein</fullName>
    </submittedName>
</protein>
<name>V6LFB9_9EUKA</name>
<evidence type="ECO:0000313" key="1">
    <source>
        <dbReference type="EMBL" id="EST43225.1"/>
    </source>
</evidence>
<proteinExistence type="predicted"/>
<keyword evidence="3" id="KW-1185">Reference proteome</keyword>
<reference evidence="1 2" key="1">
    <citation type="journal article" date="2014" name="PLoS Genet.">
        <title>The Genome of Spironucleus salmonicida Highlights a Fish Pathogen Adapted to Fluctuating Environments.</title>
        <authorList>
            <person name="Xu F."/>
            <person name="Jerlstrom-Hultqvist J."/>
            <person name="Einarsson E."/>
            <person name="Astvaldsson A."/>
            <person name="Svard S.G."/>
            <person name="Andersson J.O."/>
        </authorList>
    </citation>
    <scope>NUCLEOTIDE SEQUENCE</scope>
    <source>
        <strain evidence="2">ATCC 50377</strain>
    </source>
</reference>
<dbReference type="Proteomes" id="UP000018208">
    <property type="component" value="Unassembled WGS sequence"/>
</dbReference>
<reference evidence="2" key="2">
    <citation type="submission" date="2020-12" db="EMBL/GenBank/DDBJ databases">
        <title>New Spironucleus salmonicida genome in near-complete chromosomes.</title>
        <authorList>
            <person name="Xu F."/>
            <person name="Kurt Z."/>
            <person name="Jimenez-Gonzalez A."/>
            <person name="Astvaldsson A."/>
            <person name="Andersson J.O."/>
            <person name="Svard S.G."/>
        </authorList>
    </citation>
    <scope>NUCLEOTIDE SEQUENCE</scope>
    <source>
        <strain evidence="2">ATCC 50377</strain>
    </source>
</reference>
<gene>
    <name evidence="1" type="ORF">SS50377_17090</name>
    <name evidence="2" type="ORF">SS50377_25989</name>
</gene>
<dbReference type="EMBL" id="KI546140">
    <property type="protein sequence ID" value="EST43225.1"/>
    <property type="molecule type" value="Genomic_DNA"/>
</dbReference>
<dbReference type="AlphaFoldDB" id="V6LFB9"/>
<dbReference type="VEuPathDB" id="GiardiaDB:SS50377_25989"/>
<evidence type="ECO:0000313" key="2">
    <source>
        <dbReference type="EMBL" id="KAH0571793.1"/>
    </source>
</evidence>